<accession>A0A1D3E0Z1</accession>
<comment type="caution">
    <text evidence="2">The sequence shown here is derived from an EMBL/GenBank/DDBJ whole genome shotgun (WGS) entry which is preliminary data.</text>
</comment>
<dbReference type="AlphaFoldDB" id="A0A1D3E0Z1"/>
<sequence length="64" mass="6709">MDTALDWVGLITSGMLLAVAVRDHRDGGSVWGVVCAGGLVLVGLWVVGRGIVRRRRGLHGAGSR</sequence>
<gene>
    <name evidence="2" type="ORF">J116_020295</name>
</gene>
<keyword evidence="1" id="KW-1133">Transmembrane helix</keyword>
<reference evidence="2 3" key="1">
    <citation type="journal article" date="2013" name="Genome Announc.">
        <title>Genome Sequence of Streptomyces violaceusniger Strain SPC6, a Halotolerant Streptomycete That Exhibits Rapid Growth and Development.</title>
        <authorList>
            <person name="Chen X."/>
            <person name="Zhang B."/>
            <person name="Zhang W."/>
            <person name="Wu X."/>
            <person name="Zhang M."/>
            <person name="Chen T."/>
            <person name="Liu G."/>
            <person name="Dyson P."/>
        </authorList>
    </citation>
    <scope>NUCLEOTIDE SEQUENCE [LARGE SCALE GENOMIC DNA]</scope>
    <source>
        <strain evidence="2 3">SPC6</strain>
    </source>
</reference>
<dbReference type="Proteomes" id="UP000095329">
    <property type="component" value="Unassembled WGS sequence"/>
</dbReference>
<protein>
    <submittedName>
        <fullName evidence="2">Uncharacterized protein</fullName>
    </submittedName>
</protein>
<evidence type="ECO:0000256" key="1">
    <source>
        <dbReference type="SAM" id="Phobius"/>
    </source>
</evidence>
<dbReference type="EMBL" id="ASHX02000001">
    <property type="protein sequence ID" value="OEJ98237.1"/>
    <property type="molecule type" value="Genomic_DNA"/>
</dbReference>
<keyword evidence="1" id="KW-0812">Transmembrane</keyword>
<name>A0A1D3E0Z1_9ACTN</name>
<evidence type="ECO:0000313" key="3">
    <source>
        <dbReference type="Proteomes" id="UP000095329"/>
    </source>
</evidence>
<organism evidence="2 3">
    <name type="scientific">Streptomyces thermolilacinus SPC6</name>
    <dbReference type="NCBI Taxonomy" id="1306406"/>
    <lineage>
        <taxon>Bacteria</taxon>
        <taxon>Bacillati</taxon>
        <taxon>Actinomycetota</taxon>
        <taxon>Actinomycetes</taxon>
        <taxon>Kitasatosporales</taxon>
        <taxon>Streptomycetaceae</taxon>
        <taxon>Streptomyces</taxon>
    </lineage>
</organism>
<feature type="transmembrane region" description="Helical" evidence="1">
    <location>
        <begin position="29"/>
        <end position="47"/>
    </location>
</feature>
<evidence type="ECO:0000313" key="2">
    <source>
        <dbReference type="EMBL" id="OEJ98237.1"/>
    </source>
</evidence>
<proteinExistence type="predicted"/>
<keyword evidence="1" id="KW-0472">Membrane</keyword>
<keyword evidence="3" id="KW-1185">Reference proteome</keyword>